<sequence length="146" mass="15322">MQIRRILTLCLIVGLFVPEVWARQPDAVGRRGMVVSGNLIASRVGLNILRRGGNAIDAAVATGFALAVTLPSAGNIGGGGFMVIRFGDGRTTTIDFREKAPAAASRDMYLDERGNVIKDLSTTGILASGVPGSVRGLGLAHEKYGR</sequence>
<evidence type="ECO:0008006" key="2">
    <source>
        <dbReference type="Google" id="ProtNLM"/>
    </source>
</evidence>
<reference evidence="1" key="1">
    <citation type="journal article" date="2014" name="Front. Microbiol.">
        <title>High frequency of phylogenetically diverse reductive dehalogenase-homologous genes in deep subseafloor sedimentary metagenomes.</title>
        <authorList>
            <person name="Kawai M."/>
            <person name="Futagami T."/>
            <person name="Toyoda A."/>
            <person name="Takaki Y."/>
            <person name="Nishi S."/>
            <person name="Hori S."/>
            <person name="Arai W."/>
            <person name="Tsubouchi T."/>
            <person name="Morono Y."/>
            <person name="Uchiyama I."/>
            <person name="Ito T."/>
            <person name="Fujiyama A."/>
            <person name="Inagaki F."/>
            <person name="Takami H."/>
        </authorList>
    </citation>
    <scope>NUCLEOTIDE SEQUENCE</scope>
    <source>
        <strain evidence="1">Expedition CK06-06</strain>
    </source>
</reference>
<accession>X1FK38</accession>
<dbReference type="PANTHER" id="PTHR43199">
    <property type="entry name" value="GLUTATHIONE HYDROLASE"/>
    <property type="match status" value="1"/>
</dbReference>
<dbReference type="PRINTS" id="PR01210">
    <property type="entry name" value="GGTRANSPTASE"/>
</dbReference>
<dbReference type="EMBL" id="BARU01006210">
    <property type="protein sequence ID" value="GAH46011.1"/>
    <property type="molecule type" value="Genomic_DNA"/>
</dbReference>
<dbReference type="InterPro" id="IPR029055">
    <property type="entry name" value="Ntn_hydrolases_N"/>
</dbReference>
<dbReference type="SUPFAM" id="SSF56235">
    <property type="entry name" value="N-terminal nucleophile aminohydrolases (Ntn hydrolases)"/>
    <property type="match status" value="1"/>
</dbReference>
<proteinExistence type="predicted"/>
<evidence type="ECO:0000313" key="1">
    <source>
        <dbReference type="EMBL" id="GAH46011.1"/>
    </source>
</evidence>
<dbReference type="AlphaFoldDB" id="X1FK38"/>
<comment type="caution">
    <text evidence="1">The sequence shown here is derived from an EMBL/GenBank/DDBJ whole genome shotgun (WGS) entry which is preliminary data.</text>
</comment>
<gene>
    <name evidence="1" type="ORF">S03H2_12190</name>
</gene>
<dbReference type="Pfam" id="PF01019">
    <property type="entry name" value="G_glu_transpept"/>
    <property type="match status" value="1"/>
</dbReference>
<dbReference type="PANTHER" id="PTHR43199:SF1">
    <property type="entry name" value="GLUTATHIONE HYDROLASE PROENZYME"/>
    <property type="match status" value="1"/>
</dbReference>
<name>X1FK38_9ZZZZ</name>
<dbReference type="InterPro" id="IPR051792">
    <property type="entry name" value="GGT_bact"/>
</dbReference>
<feature type="non-terminal residue" evidence="1">
    <location>
        <position position="146"/>
    </location>
</feature>
<organism evidence="1">
    <name type="scientific">marine sediment metagenome</name>
    <dbReference type="NCBI Taxonomy" id="412755"/>
    <lineage>
        <taxon>unclassified sequences</taxon>
        <taxon>metagenomes</taxon>
        <taxon>ecological metagenomes</taxon>
    </lineage>
</organism>
<protein>
    <recommendedName>
        <fullName evidence="2">Gamma-glutamyltransferase</fullName>
    </recommendedName>
</protein>